<dbReference type="Pfam" id="PF10934">
    <property type="entry name" value="Sheath_initiator"/>
    <property type="match status" value="1"/>
</dbReference>
<dbReference type="EMBL" id="JANGAC010000010">
    <property type="protein sequence ID" value="MCQ4924078.1"/>
    <property type="molecule type" value="Genomic_DNA"/>
</dbReference>
<evidence type="ECO:0000313" key="1">
    <source>
        <dbReference type="EMBL" id="MCQ4924078.1"/>
    </source>
</evidence>
<evidence type="ECO:0000313" key="2">
    <source>
        <dbReference type="Proteomes" id="UP001524478"/>
    </source>
</evidence>
<protein>
    <submittedName>
        <fullName evidence="1">DUF2634 domain-containing protein</fullName>
    </submittedName>
</protein>
<dbReference type="SUPFAM" id="SSF160719">
    <property type="entry name" value="gpW/gp25-like"/>
    <property type="match status" value="1"/>
</dbReference>
<keyword evidence="2" id="KW-1185">Reference proteome</keyword>
<name>A0ABT1SC75_9FIRM</name>
<reference evidence="1 2" key="1">
    <citation type="submission" date="2022-06" db="EMBL/GenBank/DDBJ databases">
        <title>Isolation of gut microbiota from human fecal samples.</title>
        <authorList>
            <person name="Pamer E.G."/>
            <person name="Barat B."/>
            <person name="Waligurski E."/>
            <person name="Medina S."/>
            <person name="Paddock L."/>
            <person name="Mostad J."/>
        </authorList>
    </citation>
    <scope>NUCLEOTIDE SEQUENCE [LARGE SCALE GENOMIC DNA]</scope>
    <source>
        <strain evidence="1 2">DFI.7.95</strain>
    </source>
</reference>
<accession>A0ABT1SC75</accession>
<comment type="caution">
    <text evidence="1">The sequence shown here is derived from an EMBL/GenBank/DDBJ whole genome shotgun (WGS) entry which is preliminary data.</text>
</comment>
<organism evidence="1 2">
    <name type="scientific">Tissierella carlieri</name>
    <dbReference type="NCBI Taxonomy" id="689904"/>
    <lineage>
        <taxon>Bacteria</taxon>
        <taxon>Bacillati</taxon>
        <taxon>Bacillota</taxon>
        <taxon>Tissierellia</taxon>
        <taxon>Tissierellales</taxon>
        <taxon>Tissierellaceae</taxon>
        <taxon>Tissierella</taxon>
    </lineage>
</organism>
<sequence>MAGYNDTDIKLTESWQLTQATNGDAPIIADIECLIQDIKLEALTQEGELFYDSDYGWSLLDFIQSDDDDLIRLEIKERVKSKLERRSEIDIESVQTGIQFEEDSLRLKVSFRLSNGGQDYSIDIELSRVNVEVIEGD</sequence>
<proteinExistence type="predicted"/>
<dbReference type="InterPro" id="IPR020288">
    <property type="entry name" value="Sheath_initiator"/>
</dbReference>
<dbReference type="Gene3D" id="3.10.450.40">
    <property type="match status" value="1"/>
</dbReference>
<dbReference type="RefSeq" id="WP_256311901.1">
    <property type="nucleotide sequence ID" value="NZ_JANGAC010000010.1"/>
</dbReference>
<dbReference type="Proteomes" id="UP001524478">
    <property type="component" value="Unassembled WGS sequence"/>
</dbReference>
<gene>
    <name evidence="1" type="ORF">NE686_13330</name>
</gene>